<dbReference type="RefSeq" id="XP_002730914.1">
    <property type="nucleotide sequence ID" value="XM_002730868.2"/>
</dbReference>
<dbReference type="Pfam" id="PF00209">
    <property type="entry name" value="SNF"/>
    <property type="match status" value="1"/>
</dbReference>
<name>A0ABM0GJ08_SACKO</name>
<dbReference type="PANTHER" id="PTHR11616">
    <property type="entry name" value="SODIUM/CHLORIDE DEPENDENT TRANSPORTER"/>
    <property type="match status" value="1"/>
</dbReference>
<reference evidence="11" key="1">
    <citation type="submission" date="2025-08" db="UniProtKB">
        <authorList>
            <consortium name="RefSeq"/>
        </authorList>
    </citation>
    <scope>IDENTIFICATION</scope>
    <source>
        <tissue evidence="11">Testes</tissue>
    </source>
</reference>
<keyword evidence="7" id="KW-0325">Glycoprotein</keyword>
<dbReference type="InterPro" id="IPR037272">
    <property type="entry name" value="SNS_sf"/>
</dbReference>
<evidence type="ECO:0000256" key="8">
    <source>
        <dbReference type="SAM" id="MobiDB-lite"/>
    </source>
</evidence>
<dbReference type="PROSITE" id="PS00754">
    <property type="entry name" value="NA_NEUROTRAN_SYMP_2"/>
    <property type="match status" value="1"/>
</dbReference>
<comment type="similarity">
    <text evidence="2">Belongs to the sodium:neurotransmitter symporter (SNF) (TC 2.A.22) family.</text>
</comment>
<evidence type="ECO:0000256" key="2">
    <source>
        <dbReference type="ARBA" id="ARBA00006459"/>
    </source>
</evidence>
<feature type="compositionally biased region" description="Basic and acidic residues" evidence="8">
    <location>
        <begin position="9"/>
        <end position="21"/>
    </location>
</feature>
<dbReference type="Proteomes" id="UP000694865">
    <property type="component" value="Unplaced"/>
</dbReference>
<keyword evidence="6 9" id="KW-0472">Membrane</keyword>
<dbReference type="PANTHER" id="PTHR11616:SF321">
    <property type="entry name" value="SODIUM-DEPENDENT NUTRIENT AMINO ACID TRANSPORTER 1-RELATED"/>
    <property type="match status" value="1"/>
</dbReference>
<feature type="transmembrane region" description="Helical" evidence="9">
    <location>
        <begin position="532"/>
        <end position="554"/>
    </location>
</feature>
<evidence type="ECO:0000256" key="9">
    <source>
        <dbReference type="SAM" id="Phobius"/>
    </source>
</evidence>
<keyword evidence="10" id="KW-1185">Reference proteome</keyword>
<dbReference type="PROSITE" id="PS50267">
    <property type="entry name" value="NA_NEUROTRAN_SYMP_3"/>
    <property type="match status" value="1"/>
</dbReference>
<evidence type="ECO:0000256" key="3">
    <source>
        <dbReference type="ARBA" id="ARBA00022448"/>
    </source>
</evidence>
<sequence length="626" mass="69754">MKLKRSKRKNAEPADSEKVDTEMYDSMGTEGAENTERGNWTGKLDFILSLIGYAVGLGNLWRFPALCYRNGGGAFLIPYLTAMLLCGMTLFFMEVAWGQFCSEGPITAWKLCPLFKGAGAAMVVISFITTIYYNVIICYTVYYLFSSFTSTVPWAGCDNWWNTDACSTLGSTINDTINNITRVSPAQEFWSNNVLNISDGIDNLGNIQWKLALCLLFSWIVVFLCLMKGVKSSGRVVYFTATFPYVVITILLIRGVTLPGSLNGLKFFLIPKWEALLIPKVWGDAFSQIFYSLGPAWGGLLTMASYNRFHHNCFRDALIVPLVNSGTSIYGGLAIFSIVGFMSHELDQPIDSVVTSGPGLAFVAYPEALARIPLAPLWSILFFFMLFTLGLDSQFGMVEGVCSALTDMFPGLLRKRKTIFMLCLSIGCFLLGLPLVTKGGIYLLTIMDWYTGVISLFVVSLVECLVIGWIYGGSQFYDDIAMMLGSRPNLWWRLCWQGITPLSICFIIIMTYIDYVPVYYNDYVYPPAGEVIGWLCASASLIMIPLFMVIEYYVNGTGDGFIERLASRLKPTEDWGPSLAVYRTGKYAPEKEILENGHVISTVSEICDIKYSPNGYYNPISLETCV</sequence>
<accession>A0ABM0GJ08</accession>
<evidence type="ECO:0000256" key="4">
    <source>
        <dbReference type="ARBA" id="ARBA00022692"/>
    </source>
</evidence>
<keyword evidence="4 9" id="KW-0812">Transmembrane</keyword>
<dbReference type="GeneID" id="100368611"/>
<feature type="transmembrane region" description="Helical" evidence="9">
    <location>
        <begin position="118"/>
        <end position="145"/>
    </location>
</feature>
<feature type="transmembrane region" description="Helical" evidence="9">
    <location>
        <begin position="318"/>
        <end position="342"/>
    </location>
</feature>
<feature type="transmembrane region" description="Helical" evidence="9">
    <location>
        <begin position="289"/>
        <end position="306"/>
    </location>
</feature>
<feature type="transmembrane region" description="Helical" evidence="9">
    <location>
        <begin position="449"/>
        <end position="471"/>
    </location>
</feature>
<evidence type="ECO:0000256" key="6">
    <source>
        <dbReference type="ARBA" id="ARBA00023136"/>
    </source>
</evidence>
<protein>
    <submittedName>
        <fullName evidence="11">Sodium- and chloride-dependent glycine transporter 1-like</fullName>
    </submittedName>
</protein>
<feature type="region of interest" description="Disordered" evidence="8">
    <location>
        <begin position="1"/>
        <end position="23"/>
    </location>
</feature>
<keyword evidence="3" id="KW-0813">Transport</keyword>
<feature type="transmembrane region" description="Helical" evidence="9">
    <location>
        <begin position="236"/>
        <end position="256"/>
    </location>
</feature>
<keyword evidence="5 9" id="KW-1133">Transmembrane helix</keyword>
<evidence type="ECO:0000256" key="5">
    <source>
        <dbReference type="ARBA" id="ARBA00022989"/>
    </source>
</evidence>
<organism evidence="10 11">
    <name type="scientific">Saccoglossus kowalevskii</name>
    <name type="common">Acorn worm</name>
    <dbReference type="NCBI Taxonomy" id="10224"/>
    <lineage>
        <taxon>Eukaryota</taxon>
        <taxon>Metazoa</taxon>
        <taxon>Hemichordata</taxon>
        <taxon>Enteropneusta</taxon>
        <taxon>Harrimaniidae</taxon>
        <taxon>Saccoglossus</taxon>
    </lineage>
</organism>
<feature type="transmembrane region" description="Helical" evidence="9">
    <location>
        <begin position="377"/>
        <end position="398"/>
    </location>
</feature>
<dbReference type="PRINTS" id="PR00176">
    <property type="entry name" value="NANEUSMPORT"/>
</dbReference>
<evidence type="ECO:0000313" key="11">
    <source>
        <dbReference type="RefSeq" id="XP_002730914.1"/>
    </source>
</evidence>
<evidence type="ECO:0000313" key="10">
    <source>
        <dbReference type="Proteomes" id="UP000694865"/>
    </source>
</evidence>
<evidence type="ECO:0000256" key="1">
    <source>
        <dbReference type="ARBA" id="ARBA00004141"/>
    </source>
</evidence>
<evidence type="ECO:0000256" key="7">
    <source>
        <dbReference type="ARBA" id="ARBA00023180"/>
    </source>
</evidence>
<dbReference type="InterPro" id="IPR000175">
    <property type="entry name" value="Na/ntran_symport"/>
</dbReference>
<proteinExistence type="inferred from homology"/>
<feature type="transmembrane region" description="Helical" evidence="9">
    <location>
        <begin position="207"/>
        <end position="227"/>
    </location>
</feature>
<feature type="transmembrane region" description="Helical" evidence="9">
    <location>
        <begin position="419"/>
        <end position="437"/>
    </location>
</feature>
<dbReference type="SUPFAM" id="SSF161070">
    <property type="entry name" value="SNF-like"/>
    <property type="match status" value="1"/>
</dbReference>
<feature type="transmembrane region" description="Helical" evidence="9">
    <location>
        <begin position="76"/>
        <end position="97"/>
    </location>
</feature>
<feature type="transmembrane region" description="Helical" evidence="9">
    <location>
        <begin position="46"/>
        <end position="64"/>
    </location>
</feature>
<feature type="transmembrane region" description="Helical" evidence="9">
    <location>
        <begin position="491"/>
        <end position="512"/>
    </location>
</feature>
<comment type="subcellular location">
    <subcellularLocation>
        <location evidence="1">Membrane</location>
        <topology evidence="1">Multi-pass membrane protein</topology>
    </subcellularLocation>
</comment>
<gene>
    <name evidence="11" type="primary">LOC100368611</name>
</gene>